<dbReference type="SUPFAM" id="SSF56112">
    <property type="entry name" value="Protein kinase-like (PK-like)"/>
    <property type="match status" value="1"/>
</dbReference>
<proteinExistence type="predicted"/>
<dbReference type="PIRSF" id="PIRSF000654">
    <property type="entry name" value="Integrin-linked_kinase"/>
    <property type="match status" value="1"/>
</dbReference>
<dbReference type="InterPro" id="IPR001245">
    <property type="entry name" value="Ser-Thr/Tyr_kinase_cat_dom"/>
</dbReference>
<gene>
    <name evidence="2" type="ORF">AMATHDRAFT_149833</name>
</gene>
<evidence type="ECO:0000313" key="2">
    <source>
        <dbReference type="EMBL" id="PFH48465.1"/>
    </source>
</evidence>
<dbReference type="Gene3D" id="1.10.510.10">
    <property type="entry name" value="Transferase(Phosphotransferase) domain 1"/>
    <property type="match status" value="1"/>
</dbReference>
<dbReference type="PANTHER" id="PTHR23257">
    <property type="entry name" value="SERINE-THREONINE PROTEIN KINASE"/>
    <property type="match status" value="1"/>
</dbReference>
<accession>A0A2A9NBS0</accession>
<dbReference type="GO" id="GO:0005737">
    <property type="term" value="C:cytoplasm"/>
    <property type="evidence" value="ECO:0007669"/>
    <property type="project" value="TreeGrafter"/>
</dbReference>
<dbReference type="PROSITE" id="PS00108">
    <property type="entry name" value="PROTEIN_KINASE_ST"/>
    <property type="match status" value="1"/>
</dbReference>
<dbReference type="InterPro" id="IPR008271">
    <property type="entry name" value="Ser/Thr_kinase_AS"/>
</dbReference>
<protein>
    <recommendedName>
        <fullName evidence="1">Protein kinase domain-containing protein</fullName>
    </recommendedName>
</protein>
<name>A0A2A9NBS0_9AGAR</name>
<dbReference type="GO" id="GO:0005524">
    <property type="term" value="F:ATP binding"/>
    <property type="evidence" value="ECO:0007669"/>
    <property type="project" value="InterPro"/>
</dbReference>
<dbReference type="InterPro" id="IPR011009">
    <property type="entry name" value="Kinase-like_dom_sf"/>
</dbReference>
<dbReference type="InterPro" id="IPR050167">
    <property type="entry name" value="Ser_Thr_protein_kinase"/>
</dbReference>
<dbReference type="EMBL" id="KZ302061">
    <property type="protein sequence ID" value="PFH48465.1"/>
    <property type="molecule type" value="Genomic_DNA"/>
</dbReference>
<keyword evidence="3" id="KW-1185">Reference proteome</keyword>
<feature type="non-terminal residue" evidence="2">
    <location>
        <position position="1"/>
    </location>
</feature>
<dbReference type="Proteomes" id="UP000242287">
    <property type="component" value="Unassembled WGS sequence"/>
</dbReference>
<dbReference type="STRING" id="703135.A0A2A9NBS0"/>
<dbReference type="PANTHER" id="PTHR23257:SF706">
    <property type="entry name" value="PROTO-ONCOGENE SERINE_THREONINE-PROTEIN KINASE MOS"/>
    <property type="match status" value="1"/>
</dbReference>
<dbReference type="GO" id="GO:0004672">
    <property type="term" value="F:protein kinase activity"/>
    <property type="evidence" value="ECO:0007669"/>
    <property type="project" value="InterPro"/>
</dbReference>
<reference evidence="2 3" key="1">
    <citation type="submission" date="2014-02" db="EMBL/GenBank/DDBJ databases">
        <title>Transposable element dynamics among asymbiotic and ectomycorrhizal Amanita fungi.</title>
        <authorList>
            <consortium name="DOE Joint Genome Institute"/>
            <person name="Hess J."/>
            <person name="Skrede I."/>
            <person name="Wolfe B."/>
            <person name="LaButti K."/>
            <person name="Ohm R.A."/>
            <person name="Grigoriev I.V."/>
            <person name="Pringle A."/>
        </authorList>
    </citation>
    <scope>NUCLEOTIDE SEQUENCE [LARGE SCALE GENOMIC DNA]</scope>
    <source>
        <strain evidence="2 3">SKay4041</strain>
    </source>
</reference>
<evidence type="ECO:0000313" key="3">
    <source>
        <dbReference type="Proteomes" id="UP000242287"/>
    </source>
</evidence>
<dbReference type="InterPro" id="IPR000719">
    <property type="entry name" value="Prot_kinase_dom"/>
</dbReference>
<dbReference type="Pfam" id="PF07714">
    <property type="entry name" value="PK_Tyr_Ser-Thr"/>
    <property type="match status" value="1"/>
</dbReference>
<dbReference type="GO" id="GO:0007165">
    <property type="term" value="P:signal transduction"/>
    <property type="evidence" value="ECO:0007669"/>
    <property type="project" value="TreeGrafter"/>
</dbReference>
<dbReference type="PROSITE" id="PS50011">
    <property type="entry name" value="PROTEIN_KINASE_DOM"/>
    <property type="match status" value="1"/>
</dbReference>
<dbReference type="OrthoDB" id="346907at2759"/>
<organism evidence="2 3">
    <name type="scientific">Amanita thiersii Skay4041</name>
    <dbReference type="NCBI Taxonomy" id="703135"/>
    <lineage>
        <taxon>Eukaryota</taxon>
        <taxon>Fungi</taxon>
        <taxon>Dikarya</taxon>
        <taxon>Basidiomycota</taxon>
        <taxon>Agaricomycotina</taxon>
        <taxon>Agaricomycetes</taxon>
        <taxon>Agaricomycetidae</taxon>
        <taxon>Agaricales</taxon>
        <taxon>Pluteineae</taxon>
        <taxon>Amanitaceae</taxon>
        <taxon>Amanita</taxon>
    </lineage>
</organism>
<sequence>LRAFTKQKNDPERAKQRYRREASLLRKLRHPNIARFYGVSFQFAGQPALVMQWYNRGTAIDYLTRERQLDSKKLEMVAQGLRYLHSMDVVHGDLKGSNILITDDEHAVLSDFGLAGFAQDFAEYYNNTTYMSSTIRWASFELLTDELCDDNENIKTTASDVWAFACTAFELMNNRLPYHWLAHDFSVIQAIYKGTKPVHLKKDVWNEQRVALYEKLEKCWSPLASERPTMEQFCASTDWFLKCRL</sequence>
<dbReference type="AlphaFoldDB" id="A0A2A9NBS0"/>
<dbReference type="SMART" id="SM00220">
    <property type="entry name" value="S_TKc"/>
    <property type="match status" value="1"/>
</dbReference>
<evidence type="ECO:0000259" key="1">
    <source>
        <dbReference type="PROSITE" id="PS50011"/>
    </source>
</evidence>
<feature type="domain" description="Protein kinase" evidence="1">
    <location>
        <begin position="1"/>
        <end position="240"/>
    </location>
</feature>